<evidence type="ECO:0000313" key="2">
    <source>
        <dbReference type="EMBL" id="GAA1811491.1"/>
    </source>
</evidence>
<proteinExistence type="predicted"/>
<dbReference type="EMBL" id="BAAALT010000110">
    <property type="protein sequence ID" value="GAA1811491.1"/>
    <property type="molecule type" value="Genomic_DNA"/>
</dbReference>
<comment type="caution">
    <text evidence="2">The sequence shown here is derived from an EMBL/GenBank/DDBJ whole genome shotgun (WGS) entry which is preliminary data.</text>
</comment>
<dbReference type="Proteomes" id="UP001500218">
    <property type="component" value="Unassembled WGS sequence"/>
</dbReference>
<dbReference type="InterPro" id="IPR036086">
    <property type="entry name" value="ParB/Sulfiredoxin_sf"/>
</dbReference>
<feature type="domain" description="ParB-like N-terminal" evidence="1">
    <location>
        <begin position="27"/>
        <end position="111"/>
    </location>
</feature>
<organism evidence="2 3">
    <name type="scientific">Luedemannella flava</name>
    <dbReference type="NCBI Taxonomy" id="349316"/>
    <lineage>
        <taxon>Bacteria</taxon>
        <taxon>Bacillati</taxon>
        <taxon>Actinomycetota</taxon>
        <taxon>Actinomycetes</taxon>
        <taxon>Micromonosporales</taxon>
        <taxon>Micromonosporaceae</taxon>
        <taxon>Luedemannella</taxon>
    </lineage>
</organism>
<dbReference type="SMART" id="SM00470">
    <property type="entry name" value="ParB"/>
    <property type="match status" value="1"/>
</dbReference>
<reference evidence="3" key="1">
    <citation type="journal article" date="2019" name="Int. J. Syst. Evol. Microbiol.">
        <title>The Global Catalogue of Microorganisms (GCM) 10K type strain sequencing project: providing services to taxonomists for standard genome sequencing and annotation.</title>
        <authorList>
            <consortium name="The Broad Institute Genomics Platform"/>
            <consortium name="The Broad Institute Genome Sequencing Center for Infectious Disease"/>
            <person name="Wu L."/>
            <person name="Ma J."/>
        </authorList>
    </citation>
    <scope>NUCLEOTIDE SEQUENCE [LARGE SCALE GENOMIC DNA]</scope>
    <source>
        <strain evidence="3">JCM 13250</strain>
    </source>
</reference>
<sequence>MTEKTEQPAVRQASAVEALPGETADTQWLPVRLLLPADSPRQVGEDVEHTTMLARLDERLPPIIVHRSTMRVIDGTHRLGAALLRGDEMIEVRFFDGTDQEAFVLAVRTNIAHGLPLSQPDRIRAAERIIAAYPEWSDRAIASAAGLGTRLVASVRRKLADTADVVDIGARTGRDGRIRPLDNAAGRLKASEIIQARPGASLREVAREAGVSPTTVRDVRNRIQRGEDPVPQLRRQRAGSRREVLAEGPVLAALLQGLQTDPALRFTESGRDVLRWIFSRVVKSNERVDIADKVPPHCTYIVADVARACADEWLRLANELDQRRADTA</sequence>
<evidence type="ECO:0000259" key="1">
    <source>
        <dbReference type="SMART" id="SM00470"/>
    </source>
</evidence>
<gene>
    <name evidence="2" type="ORF">GCM10009682_36150</name>
</gene>
<protein>
    <submittedName>
        <fullName evidence="2">ParB N-terminal domain-containing protein</fullName>
    </submittedName>
</protein>
<dbReference type="SUPFAM" id="SSF110849">
    <property type="entry name" value="ParB/Sulfiredoxin"/>
    <property type="match status" value="1"/>
</dbReference>
<name>A0ABP4YIH5_9ACTN</name>
<dbReference type="InterPro" id="IPR003115">
    <property type="entry name" value="ParB_N"/>
</dbReference>
<accession>A0ABP4YIH5</accession>
<dbReference type="RefSeq" id="WP_344133128.1">
    <property type="nucleotide sequence ID" value="NZ_BAAALT010000110.1"/>
</dbReference>
<keyword evidence="3" id="KW-1185">Reference proteome</keyword>
<evidence type="ECO:0000313" key="3">
    <source>
        <dbReference type="Proteomes" id="UP001500218"/>
    </source>
</evidence>